<keyword evidence="3" id="KW-1185">Reference proteome</keyword>
<gene>
    <name evidence="2" type="ORF">GLRG_08059</name>
</gene>
<reference evidence="3" key="1">
    <citation type="journal article" date="2012" name="Nat. Genet.">
        <title>Lifestyle transitions in plant pathogenic Colletotrichum fungi deciphered by genome and transcriptome analyses.</title>
        <authorList>
            <person name="O'Connell R.J."/>
            <person name="Thon M.R."/>
            <person name="Hacquard S."/>
            <person name="Amyotte S.G."/>
            <person name="Kleemann J."/>
            <person name="Torres M.F."/>
            <person name="Damm U."/>
            <person name="Buiate E.A."/>
            <person name="Epstein L."/>
            <person name="Alkan N."/>
            <person name="Altmueller J."/>
            <person name="Alvarado-Balderrama L."/>
            <person name="Bauser C.A."/>
            <person name="Becker C."/>
            <person name="Birren B.W."/>
            <person name="Chen Z."/>
            <person name="Choi J."/>
            <person name="Crouch J.A."/>
            <person name="Duvick J.P."/>
            <person name="Farman M.A."/>
            <person name="Gan P."/>
            <person name="Heiman D."/>
            <person name="Henrissat B."/>
            <person name="Howard R.J."/>
            <person name="Kabbage M."/>
            <person name="Koch C."/>
            <person name="Kracher B."/>
            <person name="Kubo Y."/>
            <person name="Law A.D."/>
            <person name="Lebrun M.-H."/>
            <person name="Lee Y.-H."/>
            <person name="Miyara I."/>
            <person name="Moore N."/>
            <person name="Neumann U."/>
            <person name="Nordstroem K."/>
            <person name="Panaccione D.G."/>
            <person name="Panstruga R."/>
            <person name="Place M."/>
            <person name="Proctor R.H."/>
            <person name="Prusky D."/>
            <person name="Rech G."/>
            <person name="Reinhardt R."/>
            <person name="Rollins J.A."/>
            <person name="Rounsley S."/>
            <person name="Schardl C.L."/>
            <person name="Schwartz D.C."/>
            <person name="Shenoy N."/>
            <person name="Shirasu K."/>
            <person name="Sikhakolli U.R."/>
            <person name="Stueber K."/>
            <person name="Sukno S.A."/>
            <person name="Sweigard J.A."/>
            <person name="Takano Y."/>
            <person name="Takahara H."/>
            <person name="Trail F."/>
            <person name="van der Does H.C."/>
            <person name="Voll L.M."/>
            <person name="Will I."/>
            <person name="Young S."/>
            <person name="Zeng Q."/>
            <person name="Zhang J."/>
            <person name="Zhou S."/>
            <person name="Dickman M.B."/>
            <person name="Schulze-Lefert P."/>
            <person name="Ver Loren van Themaat E."/>
            <person name="Ma L.-J."/>
            <person name="Vaillancourt L.J."/>
        </authorList>
    </citation>
    <scope>NUCLEOTIDE SEQUENCE [LARGE SCALE GENOMIC DNA]</scope>
    <source>
        <strain evidence="3">M1.001 / M2 / FGSC 10212</strain>
    </source>
</reference>
<dbReference type="GeneID" id="24413424"/>
<organism evidence="3">
    <name type="scientific">Colletotrichum graminicola (strain M1.001 / M2 / FGSC 10212)</name>
    <name type="common">Maize anthracnose fungus</name>
    <name type="synonym">Glomerella graminicola</name>
    <dbReference type="NCBI Taxonomy" id="645133"/>
    <lineage>
        <taxon>Eukaryota</taxon>
        <taxon>Fungi</taxon>
        <taxon>Dikarya</taxon>
        <taxon>Ascomycota</taxon>
        <taxon>Pezizomycotina</taxon>
        <taxon>Sordariomycetes</taxon>
        <taxon>Hypocreomycetidae</taxon>
        <taxon>Glomerellales</taxon>
        <taxon>Glomerellaceae</taxon>
        <taxon>Colletotrichum</taxon>
        <taxon>Colletotrichum graminicola species complex</taxon>
    </lineage>
</organism>
<dbReference type="Gene3D" id="3.40.50.300">
    <property type="entry name" value="P-loop containing nucleotide triphosphate hydrolases"/>
    <property type="match status" value="1"/>
</dbReference>
<feature type="compositionally biased region" description="Basic and acidic residues" evidence="1">
    <location>
        <begin position="92"/>
        <end position="106"/>
    </location>
</feature>
<proteinExistence type="predicted"/>
<protein>
    <submittedName>
        <fullName evidence="2">ABC multidrug transporter SitT</fullName>
    </submittedName>
</protein>
<dbReference type="VEuPathDB" id="FungiDB:GLRG_08059"/>
<name>E3QPX7_COLGM</name>
<evidence type="ECO:0000313" key="3">
    <source>
        <dbReference type="Proteomes" id="UP000008782"/>
    </source>
</evidence>
<accession>E3QPX7</accession>
<dbReference type="SUPFAM" id="SSF52540">
    <property type="entry name" value="P-loop containing nucleoside triphosphate hydrolases"/>
    <property type="match status" value="1"/>
</dbReference>
<dbReference type="OrthoDB" id="10541119at2759"/>
<dbReference type="HOGENOM" id="CLU_1315311_0_0_1"/>
<dbReference type="AlphaFoldDB" id="E3QPX7"/>
<feature type="region of interest" description="Disordered" evidence="1">
    <location>
        <begin position="72"/>
        <end position="114"/>
    </location>
</feature>
<dbReference type="EMBL" id="GG697366">
    <property type="protein sequence ID" value="EFQ32915.1"/>
    <property type="molecule type" value="Genomic_DNA"/>
</dbReference>
<evidence type="ECO:0000313" key="2">
    <source>
        <dbReference type="EMBL" id="EFQ32915.1"/>
    </source>
</evidence>
<dbReference type="InterPro" id="IPR027417">
    <property type="entry name" value="P-loop_NTPase"/>
</dbReference>
<dbReference type="STRING" id="645133.E3QPX7"/>
<evidence type="ECO:0000256" key="1">
    <source>
        <dbReference type="SAM" id="MobiDB-lite"/>
    </source>
</evidence>
<sequence>MNAVYIIKEGTHADLIVRNGINANLVTLRNIHAVKEGEAPSLTSTAVESSAASISIEKHGGDSVDLAQSIKAETDDNESEKPSTSKKKVRPGTRDKDVEALAESKAHPSPGRGGVSVSLKGFCGLAGPSGAWKSTIMALVQRMYKRGAGTIEIDGVDIAALEATSFRDDSVLQRRLQRDGTDARSLTVPRSRVACPAASGPLVPVIKVM</sequence>
<dbReference type="Proteomes" id="UP000008782">
    <property type="component" value="Unassembled WGS sequence"/>
</dbReference>
<dbReference type="eggNOG" id="ENOG502T5R5">
    <property type="taxonomic scope" value="Eukaryota"/>
</dbReference>
<dbReference type="RefSeq" id="XP_008096935.1">
    <property type="nucleotide sequence ID" value="XM_008098744.1"/>
</dbReference>